<sequence>MQIPEISVIIPVFNAAPFLQESIESILNQTFSDFELIILNDKSTDESLEIIKKNQSKDNRVIIIDKEQNVGPANLRNEGINAARGTFIALMDADDIALPTRFEKQITVLKNNPEIGVCGTGFTFFGSKKNKTINHSNDHDAIKVSFLHSCNIGNPTVMFKKEVLGDLKFDNDYVPAEDYDLWSRLLDKTHFYNIPESLLNYRQHDNNISKTKIDNVNRSVKRVKIKQLAALEIDPADPKIDFYLNAVSLQKKLSPDEIIETINASKFLLSQNEKIQYFNQNLFKKHIDKVLVRTIRNANSFNIPFYKHLSKKEKALFQKISLFDRTILYFKSLFGR</sequence>
<dbReference type="CDD" id="cd00761">
    <property type="entry name" value="Glyco_tranf_GTA_type"/>
    <property type="match status" value="1"/>
</dbReference>
<keyword evidence="3 5" id="KW-0808">Transferase</keyword>
<name>A0A6J4GV42_9FLAO</name>
<dbReference type="InterPro" id="IPR050834">
    <property type="entry name" value="Glycosyltransf_2"/>
</dbReference>
<dbReference type="GO" id="GO:0099621">
    <property type="term" value="F:undecaprenyl-phosphate 4-deoxy-4-formamido-L-arabinose transferase activity"/>
    <property type="evidence" value="ECO:0007669"/>
    <property type="project" value="UniProtKB-EC"/>
</dbReference>
<dbReference type="InterPro" id="IPR029044">
    <property type="entry name" value="Nucleotide-diphossugar_trans"/>
</dbReference>
<protein>
    <submittedName>
        <fullName evidence="5">Undecaprenyl-phosphate 4-deoxy-4-formamido-L-arabinose transferase</fullName>
        <ecNumber evidence="5">2.4.2.53</ecNumber>
    </submittedName>
</protein>
<dbReference type="PANTHER" id="PTHR43685:SF5">
    <property type="entry name" value="GLYCOSYLTRANSFERASE EPSE-RELATED"/>
    <property type="match status" value="1"/>
</dbReference>
<evidence type="ECO:0000313" key="5">
    <source>
        <dbReference type="EMBL" id="CAA9202728.1"/>
    </source>
</evidence>
<dbReference type="AlphaFoldDB" id="A0A6J4GV42"/>
<dbReference type="EMBL" id="CADCSU010000160">
    <property type="protein sequence ID" value="CAA9202728.1"/>
    <property type="molecule type" value="Genomic_DNA"/>
</dbReference>
<accession>A0A6J4GV42</accession>
<evidence type="ECO:0000256" key="2">
    <source>
        <dbReference type="ARBA" id="ARBA00022676"/>
    </source>
</evidence>
<dbReference type="SUPFAM" id="SSF53448">
    <property type="entry name" value="Nucleotide-diphospho-sugar transferases"/>
    <property type="match status" value="1"/>
</dbReference>
<dbReference type="PANTHER" id="PTHR43685">
    <property type="entry name" value="GLYCOSYLTRANSFERASE"/>
    <property type="match status" value="1"/>
</dbReference>
<dbReference type="Proteomes" id="UP000479938">
    <property type="component" value="Unassembled WGS sequence"/>
</dbReference>
<feature type="domain" description="Glycosyltransferase 2-like" evidence="4">
    <location>
        <begin position="7"/>
        <end position="136"/>
    </location>
</feature>
<dbReference type="Pfam" id="PF00535">
    <property type="entry name" value="Glycos_transf_2"/>
    <property type="match status" value="1"/>
</dbReference>
<dbReference type="RefSeq" id="WP_173972755.1">
    <property type="nucleotide sequence ID" value="NZ_CADCSU010000160.1"/>
</dbReference>
<dbReference type="EC" id="2.4.2.53" evidence="5"/>
<keyword evidence="2 5" id="KW-0328">Glycosyltransferase</keyword>
<reference evidence="5 6" key="1">
    <citation type="submission" date="2020-02" db="EMBL/GenBank/DDBJ databases">
        <authorList>
            <person name="Criscuolo A."/>
        </authorList>
    </citation>
    <scope>NUCLEOTIDE SEQUENCE [LARGE SCALE GENOMIC DNA]</scope>
    <source>
        <strain evidence="5">CIP105534</strain>
    </source>
</reference>
<keyword evidence="6" id="KW-1185">Reference proteome</keyword>
<gene>
    <name evidence="5" type="primary">arnC_4</name>
    <name evidence="5" type="ORF">FLA105534_04241</name>
</gene>
<proteinExistence type="inferred from homology"/>
<evidence type="ECO:0000256" key="3">
    <source>
        <dbReference type="ARBA" id="ARBA00022679"/>
    </source>
</evidence>
<dbReference type="InterPro" id="IPR001173">
    <property type="entry name" value="Glyco_trans_2-like"/>
</dbReference>
<organism evidence="5 6">
    <name type="scientific">Flavobacterium bizetiae</name>
    <dbReference type="NCBI Taxonomy" id="2704140"/>
    <lineage>
        <taxon>Bacteria</taxon>
        <taxon>Pseudomonadati</taxon>
        <taxon>Bacteroidota</taxon>
        <taxon>Flavobacteriia</taxon>
        <taxon>Flavobacteriales</taxon>
        <taxon>Flavobacteriaceae</taxon>
        <taxon>Flavobacterium</taxon>
    </lineage>
</organism>
<evidence type="ECO:0000259" key="4">
    <source>
        <dbReference type="Pfam" id="PF00535"/>
    </source>
</evidence>
<comment type="similarity">
    <text evidence="1">Belongs to the glycosyltransferase 2 family.</text>
</comment>
<evidence type="ECO:0000256" key="1">
    <source>
        <dbReference type="ARBA" id="ARBA00006739"/>
    </source>
</evidence>
<evidence type="ECO:0000313" key="6">
    <source>
        <dbReference type="Proteomes" id="UP000479938"/>
    </source>
</evidence>
<dbReference type="Gene3D" id="3.90.550.10">
    <property type="entry name" value="Spore Coat Polysaccharide Biosynthesis Protein SpsA, Chain A"/>
    <property type="match status" value="1"/>
</dbReference>